<keyword evidence="2" id="KW-0732">Signal</keyword>
<dbReference type="OrthoDB" id="117402at2"/>
<evidence type="ECO:0000256" key="4">
    <source>
        <dbReference type="ARBA" id="ARBA00023157"/>
    </source>
</evidence>
<dbReference type="PANTHER" id="PTHR13887:SF14">
    <property type="entry name" value="DISULFIDE BOND FORMATION PROTEIN D"/>
    <property type="match status" value="1"/>
</dbReference>
<evidence type="ECO:0000256" key="1">
    <source>
        <dbReference type="ARBA" id="ARBA00005791"/>
    </source>
</evidence>
<keyword evidence="3" id="KW-0560">Oxidoreductase</keyword>
<name>A0A3G8JM76_9ACTN</name>
<evidence type="ECO:0000256" key="2">
    <source>
        <dbReference type="ARBA" id="ARBA00022729"/>
    </source>
</evidence>
<reference evidence="8 9" key="1">
    <citation type="submission" date="2018-11" db="EMBL/GenBank/DDBJ databases">
        <title>Gordonia insulae sp. nov., isolated from an island soil.</title>
        <authorList>
            <person name="Kim Y.S."/>
            <person name="Kim S.B."/>
        </authorList>
    </citation>
    <scope>NUCLEOTIDE SEQUENCE [LARGE SCALE GENOMIC DNA]</scope>
    <source>
        <strain evidence="8 9">MMS17-SY073</strain>
    </source>
</reference>
<evidence type="ECO:0000313" key="9">
    <source>
        <dbReference type="Proteomes" id="UP000271469"/>
    </source>
</evidence>
<dbReference type="InterPro" id="IPR036249">
    <property type="entry name" value="Thioredoxin-like_sf"/>
</dbReference>
<dbReference type="RefSeq" id="WP_124708029.1">
    <property type="nucleotide sequence ID" value="NZ_CP033972.1"/>
</dbReference>
<comment type="similarity">
    <text evidence="1">Belongs to the thioredoxin family. DsbA subfamily.</text>
</comment>
<gene>
    <name evidence="8" type="primary">pknE_1</name>
    <name evidence="8" type="ORF">D7316_01896</name>
</gene>
<keyword evidence="8" id="KW-0418">Kinase</keyword>
<keyword evidence="6" id="KW-0812">Transmembrane</keyword>
<protein>
    <submittedName>
        <fullName evidence="8">Serine/threonine-protein kinase PknE</fullName>
        <ecNumber evidence="8">2.7.11.1</ecNumber>
    </submittedName>
</protein>
<keyword evidence="8" id="KW-0808">Transferase</keyword>
<dbReference type="Pfam" id="PF13462">
    <property type="entry name" value="Thioredoxin_4"/>
    <property type="match status" value="1"/>
</dbReference>
<dbReference type="Gene3D" id="3.40.30.10">
    <property type="entry name" value="Glutaredoxin"/>
    <property type="match status" value="1"/>
</dbReference>
<keyword evidence="6" id="KW-0472">Membrane</keyword>
<proteinExistence type="inferred from homology"/>
<evidence type="ECO:0000313" key="8">
    <source>
        <dbReference type="EMBL" id="AZG45300.1"/>
    </source>
</evidence>
<dbReference type="KEGG" id="gom:D7316_01896"/>
<dbReference type="EC" id="2.7.11.1" evidence="8"/>
<organism evidence="8 9">
    <name type="scientific">Gordonia insulae</name>
    <dbReference type="NCBI Taxonomy" id="2420509"/>
    <lineage>
        <taxon>Bacteria</taxon>
        <taxon>Bacillati</taxon>
        <taxon>Actinomycetota</taxon>
        <taxon>Actinomycetes</taxon>
        <taxon>Mycobacteriales</taxon>
        <taxon>Gordoniaceae</taxon>
        <taxon>Gordonia</taxon>
    </lineage>
</organism>
<keyword evidence="9" id="KW-1185">Reference proteome</keyword>
<sequence length="244" mass="25843">MAKKQGTPIVDPREAEKRRSLLIKIGAAVVLIALAVGVGVWVVQSNKSATGSSAQVTVATDNAYRITAAPDGTEPPVTVTVVEDFQCPACRAFESSFGDALGQLRANPKVAVDYQPIAFLDKMSSTEYSTRSANASACVAQATAGDGNFDVWLKFHNLLYANQPEEGGAGLTDDQLNDYATQAGAPNVRQCIDDRQFGDFVQDTTQQAQQSGVTATPTVKINGEPHQLTTPDALLQAVEQAAQN</sequence>
<dbReference type="EMBL" id="CP033972">
    <property type="protein sequence ID" value="AZG45300.1"/>
    <property type="molecule type" value="Genomic_DNA"/>
</dbReference>
<dbReference type="InterPro" id="IPR012336">
    <property type="entry name" value="Thioredoxin-like_fold"/>
</dbReference>
<keyword evidence="4" id="KW-1015">Disulfide bond</keyword>
<evidence type="ECO:0000259" key="7">
    <source>
        <dbReference type="Pfam" id="PF13462"/>
    </source>
</evidence>
<dbReference type="GO" id="GO:0004674">
    <property type="term" value="F:protein serine/threonine kinase activity"/>
    <property type="evidence" value="ECO:0007669"/>
    <property type="project" value="UniProtKB-EC"/>
</dbReference>
<dbReference type="PANTHER" id="PTHR13887">
    <property type="entry name" value="GLUTATHIONE S-TRANSFERASE KAPPA"/>
    <property type="match status" value="1"/>
</dbReference>
<evidence type="ECO:0000256" key="6">
    <source>
        <dbReference type="SAM" id="Phobius"/>
    </source>
</evidence>
<dbReference type="GO" id="GO:0016491">
    <property type="term" value="F:oxidoreductase activity"/>
    <property type="evidence" value="ECO:0007669"/>
    <property type="project" value="UniProtKB-KW"/>
</dbReference>
<feature type="domain" description="Thioredoxin-like fold" evidence="7">
    <location>
        <begin position="75"/>
        <end position="239"/>
    </location>
</feature>
<keyword evidence="5" id="KW-0676">Redox-active center</keyword>
<dbReference type="SUPFAM" id="SSF52833">
    <property type="entry name" value="Thioredoxin-like"/>
    <property type="match status" value="1"/>
</dbReference>
<evidence type="ECO:0000256" key="5">
    <source>
        <dbReference type="ARBA" id="ARBA00023284"/>
    </source>
</evidence>
<dbReference type="Proteomes" id="UP000271469">
    <property type="component" value="Chromosome"/>
</dbReference>
<feature type="transmembrane region" description="Helical" evidence="6">
    <location>
        <begin position="21"/>
        <end position="43"/>
    </location>
</feature>
<accession>A0A3G8JM76</accession>
<keyword evidence="6" id="KW-1133">Transmembrane helix</keyword>
<dbReference type="AlphaFoldDB" id="A0A3G8JM76"/>
<evidence type="ECO:0000256" key="3">
    <source>
        <dbReference type="ARBA" id="ARBA00023002"/>
    </source>
</evidence>